<dbReference type="InterPro" id="IPR009057">
    <property type="entry name" value="Homeodomain-like_sf"/>
</dbReference>
<dbReference type="InterPro" id="IPR036271">
    <property type="entry name" value="Tet_transcr_reg_TetR-rel_C_sf"/>
</dbReference>
<keyword evidence="1 2" id="KW-0238">DNA-binding</keyword>
<dbReference type="GO" id="GO:0003677">
    <property type="term" value="F:DNA binding"/>
    <property type="evidence" value="ECO:0007669"/>
    <property type="project" value="UniProtKB-UniRule"/>
</dbReference>
<dbReference type="PANTHER" id="PTHR43479:SF21">
    <property type="entry name" value="TRANSCRIPTIONAL REGULATOR, TETR FAMILY"/>
    <property type="match status" value="1"/>
</dbReference>
<keyword evidence="5" id="KW-1185">Reference proteome</keyword>
<dbReference type="SUPFAM" id="SSF48498">
    <property type="entry name" value="Tetracyclin repressor-like, C-terminal domain"/>
    <property type="match status" value="1"/>
</dbReference>
<evidence type="ECO:0000256" key="2">
    <source>
        <dbReference type="PROSITE-ProRule" id="PRU00335"/>
    </source>
</evidence>
<dbReference type="Proteomes" id="UP000054709">
    <property type="component" value="Unassembled WGS sequence"/>
</dbReference>
<feature type="DNA-binding region" description="H-T-H motif" evidence="2">
    <location>
        <begin position="32"/>
        <end position="51"/>
    </location>
</feature>
<dbReference type="InterPro" id="IPR001647">
    <property type="entry name" value="HTH_TetR"/>
</dbReference>
<dbReference type="Gene3D" id="1.10.10.60">
    <property type="entry name" value="Homeodomain-like"/>
    <property type="match status" value="1"/>
</dbReference>
<proteinExistence type="predicted"/>
<reference evidence="4 5" key="1">
    <citation type="journal article" date="2015" name="Int. Biodeterior. Biodegradation">
        <title>Physiological and genetic screening methods for the isolation of methyl tert-butyl ether-degrading bacteria for bioremediation purposes.</title>
        <authorList>
            <person name="Guisado I.M."/>
            <person name="Purswani J."/>
            <person name="Gonzalez Lopez J."/>
            <person name="Pozo C."/>
        </authorList>
    </citation>
    <scope>NUCLEOTIDE SEQUENCE [LARGE SCALE GENOMIC DNA]</scope>
    <source>
        <strain evidence="4 5">SH7</strain>
    </source>
</reference>
<dbReference type="SUPFAM" id="SSF46689">
    <property type="entry name" value="Homeodomain-like"/>
    <property type="match status" value="1"/>
</dbReference>
<dbReference type="AlphaFoldDB" id="A0A0W1AT90"/>
<evidence type="ECO:0000259" key="3">
    <source>
        <dbReference type="PROSITE" id="PS50977"/>
    </source>
</evidence>
<dbReference type="Pfam" id="PF00440">
    <property type="entry name" value="TetR_N"/>
    <property type="match status" value="1"/>
</dbReference>
<dbReference type="EMBL" id="LCZJ02000033">
    <property type="protein sequence ID" value="KTD84572.1"/>
    <property type="molecule type" value="Genomic_DNA"/>
</dbReference>
<evidence type="ECO:0000256" key="1">
    <source>
        <dbReference type="ARBA" id="ARBA00023125"/>
    </source>
</evidence>
<organism evidence="4 5">
    <name type="scientific">Paenibacillus etheri</name>
    <dbReference type="NCBI Taxonomy" id="1306852"/>
    <lineage>
        <taxon>Bacteria</taxon>
        <taxon>Bacillati</taxon>
        <taxon>Bacillota</taxon>
        <taxon>Bacilli</taxon>
        <taxon>Bacillales</taxon>
        <taxon>Paenibacillaceae</taxon>
        <taxon>Paenibacillus</taxon>
    </lineage>
</organism>
<feature type="domain" description="HTH tetR-type" evidence="3">
    <location>
        <begin position="9"/>
        <end position="69"/>
    </location>
</feature>
<name>A0A0W1AT90_9BACL</name>
<protein>
    <submittedName>
        <fullName evidence="4">TetR family transcriptional regulator</fullName>
    </submittedName>
</protein>
<dbReference type="Gene3D" id="1.10.357.10">
    <property type="entry name" value="Tetracycline Repressor, domain 2"/>
    <property type="match status" value="1"/>
</dbReference>
<sequence>MNGFEKRAAQKKLKIMKTTMEMLKSWEPKRLRIADIAKEAGVSQVTIYNYFGSKEALLSESFKDFIEKAIREFEDYIHGAHSLKEIIEYIMTMERETYSSLSPVTVKELMIEDQEMFHYIEERYTNDVLPLMVKMVEDGKARGEISNKVSTKGILSFIGMYMRSSGEMLDEASKQEDIDAFLEEAIHLFFYGICGREQE</sequence>
<accession>A0A0W1AT90</accession>
<evidence type="ECO:0000313" key="5">
    <source>
        <dbReference type="Proteomes" id="UP000054709"/>
    </source>
</evidence>
<dbReference type="PANTHER" id="PTHR43479">
    <property type="entry name" value="ACREF/ENVCD OPERON REPRESSOR-RELATED"/>
    <property type="match status" value="1"/>
</dbReference>
<dbReference type="RefSeq" id="WP_060625288.1">
    <property type="nucleotide sequence ID" value="NZ_LCZJ02000033.1"/>
</dbReference>
<dbReference type="OrthoDB" id="113732at2"/>
<dbReference type="InterPro" id="IPR050624">
    <property type="entry name" value="HTH-type_Tx_Regulator"/>
</dbReference>
<dbReference type="PROSITE" id="PS50977">
    <property type="entry name" value="HTH_TETR_2"/>
    <property type="match status" value="1"/>
</dbReference>
<comment type="caution">
    <text evidence="4">The sequence shown here is derived from an EMBL/GenBank/DDBJ whole genome shotgun (WGS) entry which is preliminary data.</text>
</comment>
<gene>
    <name evidence="4" type="ORF">UQ64_23195</name>
</gene>
<evidence type="ECO:0000313" key="4">
    <source>
        <dbReference type="EMBL" id="KTD84572.1"/>
    </source>
</evidence>